<name>A0A244CT34_PSEDV</name>
<accession>A0A244CT34</accession>
<gene>
    <name evidence="7" type="ORF">B1199_00275</name>
</gene>
<protein>
    <submittedName>
        <fullName evidence="7">Alcohol dehydrogenase</fullName>
    </submittedName>
</protein>
<dbReference type="InterPro" id="IPR039697">
    <property type="entry name" value="Alcohol_dehydrogenase_Fe"/>
</dbReference>
<reference evidence="7 8" key="1">
    <citation type="submission" date="2017-02" db="EMBL/GenBank/DDBJ databases">
        <title>Pseudoalteromonas ulvae TC14 Genome.</title>
        <authorList>
            <person name="Molmeret M."/>
        </authorList>
    </citation>
    <scope>NUCLEOTIDE SEQUENCE [LARGE SCALE GENOMIC DNA]</scope>
    <source>
        <strain evidence="7">TC14</strain>
    </source>
</reference>
<keyword evidence="8" id="KW-1185">Reference proteome</keyword>
<dbReference type="SUPFAM" id="SSF56796">
    <property type="entry name" value="Dehydroquinate synthase-like"/>
    <property type="match status" value="1"/>
</dbReference>
<dbReference type="FunFam" id="3.40.50.1970:FF:000003">
    <property type="entry name" value="Alcohol dehydrogenase, iron-containing"/>
    <property type="match status" value="1"/>
</dbReference>
<organism evidence="7 8">
    <name type="scientific">Pseudoalteromonas ulvae</name>
    <dbReference type="NCBI Taxonomy" id="107327"/>
    <lineage>
        <taxon>Bacteria</taxon>
        <taxon>Pseudomonadati</taxon>
        <taxon>Pseudomonadota</taxon>
        <taxon>Gammaproteobacteria</taxon>
        <taxon>Alteromonadales</taxon>
        <taxon>Pseudoalteromonadaceae</taxon>
        <taxon>Pseudoalteromonas</taxon>
    </lineage>
</organism>
<dbReference type="PANTHER" id="PTHR11496">
    <property type="entry name" value="ALCOHOL DEHYDROGENASE"/>
    <property type="match status" value="1"/>
</dbReference>
<dbReference type="PANTHER" id="PTHR11496:SF102">
    <property type="entry name" value="ALCOHOL DEHYDROGENASE 4"/>
    <property type="match status" value="1"/>
</dbReference>
<dbReference type="Gene3D" id="1.20.1090.10">
    <property type="entry name" value="Dehydroquinate synthase-like - alpha domain"/>
    <property type="match status" value="1"/>
</dbReference>
<dbReference type="InterPro" id="IPR056798">
    <property type="entry name" value="ADH_Fe_C"/>
</dbReference>
<evidence type="ECO:0000256" key="3">
    <source>
        <dbReference type="ARBA" id="ARBA00023002"/>
    </source>
</evidence>
<comment type="caution">
    <text evidence="7">The sequence shown here is derived from an EMBL/GenBank/DDBJ whole genome shotgun (WGS) entry which is preliminary data.</text>
</comment>
<feature type="domain" description="Alcohol dehydrogenase iron-type/glycerol dehydrogenase GldA" evidence="5">
    <location>
        <begin position="31"/>
        <end position="194"/>
    </location>
</feature>
<evidence type="ECO:0000313" key="8">
    <source>
        <dbReference type="Proteomes" id="UP000194841"/>
    </source>
</evidence>
<comment type="similarity">
    <text evidence="2">Belongs to the iron-containing alcohol dehydrogenase family.</text>
</comment>
<dbReference type="GO" id="GO:0046872">
    <property type="term" value="F:metal ion binding"/>
    <property type="evidence" value="ECO:0007669"/>
    <property type="project" value="InterPro"/>
</dbReference>
<dbReference type="RefSeq" id="WP_086742140.1">
    <property type="nucleotide sequence ID" value="NZ_MWPV01000001.1"/>
</dbReference>
<evidence type="ECO:0000259" key="5">
    <source>
        <dbReference type="Pfam" id="PF00465"/>
    </source>
</evidence>
<feature type="domain" description="Fe-containing alcohol dehydrogenase-like C-terminal" evidence="6">
    <location>
        <begin position="207"/>
        <end position="400"/>
    </location>
</feature>
<dbReference type="Pfam" id="PF00465">
    <property type="entry name" value="Fe-ADH"/>
    <property type="match status" value="1"/>
</dbReference>
<keyword evidence="3" id="KW-0560">Oxidoreductase</keyword>
<dbReference type="AlphaFoldDB" id="A0A244CT34"/>
<dbReference type="GO" id="GO:0004022">
    <property type="term" value="F:alcohol dehydrogenase (NAD+) activity"/>
    <property type="evidence" value="ECO:0007669"/>
    <property type="project" value="TreeGrafter"/>
</dbReference>
<dbReference type="Pfam" id="PF25137">
    <property type="entry name" value="ADH_Fe_C"/>
    <property type="match status" value="1"/>
</dbReference>
<dbReference type="PROSITE" id="PS00060">
    <property type="entry name" value="ADH_IRON_2"/>
    <property type="match status" value="1"/>
</dbReference>
<comment type="cofactor">
    <cofactor evidence="1">
        <name>Fe cation</name>
        <dbReference type="ChEBI" id="CHEBI:24875"/>
    </cofactor>
</comment>
<dbReference type="InterPro" id="IPR001670">
    <property type="entry name" value="ADH_Fe/GldA"/>
</dbReference>
<dbReference type="Gene3D" id="3.40.50.1970">
    <property type="match status" value="1"/>
</dbReference>
<evidence type="ECO:0000256" key="4">
    <source>
        <dbReference type="ARBA" id="ARBA00023027"/>
    </source>
</evidence>
<dbReference type="EMBL" id="MWPV01000001">
    <property type="protein sequence ID" value="OUL58761.1"/>
    <property type="molecule type" value="Genomic_DNA"/>
</dbReference>
<sequence>MTVLRHFFYRLYHAGLRLFVRVYPFPKPLLMHGHGAFEQWREYLTHHQYRQVLVITDATLYKLGVINPVCDLLDELNIAYHVYSDVEPNPSIETIESGVTVYRQHHCEALIAIGGGSVIDCAKLIGARAVKPQQSLLKMKGLFKILKALPPLHALPTTAGTGSETTVAAVFTDPSTHQKYAVSDLCLMPKIAVLLPELTTQLPASLTATTAMDALTHAIEAYIGINGLAFSDERALSACEMIFAHLPLCMANLKEREHREQLLLASFYAGEAFTRTSVGYVHAFAHNLGAKYGLAHGFANAVILPHILRWYGASIHLKLADIAYRSGLSESTMPIEQAAESVILRIESLNRSMDIPAGFPQIASSDIPMLAKLILAEAHPDYPVPQFMKISECEALLKQLMNG</sequence>
<evidence type="ECO:0000313" key="7">
    <source>
        <dbReference type="EMBL" id="OUL58761.1"/>
    </source>
</evidence>
<evidence type="ECO:0000256" key="2">
    <source>
        <dbReference type="ARBA" id="ARBA00007358"/>
    </source>
</evidence>
<dbReference type="Proteomes" id="UP000194841">
    <property type="component" value="Unassembled WGS sequence"/>
</dbReference>
<evidence type="ECO:0000256" key="1">
    <source>
        <dbReference type="ARBA" id="ARBA00001962"/>
    </source>
</evidence>
<proteinExistence type="inferred from homology"/>
<keyword evidence="4" id="KW-0520">NAD</keyword>
<evidence type="ECO:0000259" key="6">
    <source>
        <dbReference type="Pfam" id="PF25137"/>
    </source>
</evidence>
<dbReference type="CDD" id="cd08189">
    <property type="entry name" value="Fe-ADH-like"/>
    <property type="match status" value="1"/>
</dbReference>
<dbReference type="OrthoDB" id="9815791at2"/>
<dbReference type="InterPro" id="IPR018211">
    <property type="entry name" value="ADH_Fe_CS"/>
</dbReference>